<feature type="compositionally biased region" description="Polar residues" evidence="1">
    <location>
        <begin position="28"/>
        <end position="50"/>
    </location>
</feature>
<dbReference type="Proteomes" id="UP000242913">
    <property type="component" value="Unassembled WGS sequence"/>
</dbReference>
<evidence type="ECO:0000313" key="2">
    <source>
        <dbReference type="EMBL" id="OZC12796.1"/>
    </source>
</evidence>
<evidence type="ECO:0000256" key="1">
    <source>
        <dbReference type="SAM" id="MobiDB-lite"/>
    </source>
</evidence>
<sequence length="71" mass="8652">MERQENVLKPKRRKQSNTWGVKRRELPRNSSHPYFTESSKKNTLSDTVRQINIHPTMKMKSLRPKKWLVYR</sequence>
<reference evidence="2 3" key="1">
    <citation type="submission" date="2015-12" db="EMBL/GenBank/DDBJ databases">
        <title>Draft genome of the nematode, Onchocerca flexuosa.</title>
        <authorList>
            <person name="Mitreva M."/>
        </authorList>
    </citation>
    <scope>NUCLEOTIDE SEQUENCE [LARGE SCALE GENOMIC DNA]</scope>
    <source>
        <strain evidence="2">Red Deer</strain>
    </source>
</reference>
<proteinExistence type="predicted"/>
<accession>A0A238C678</accession>
<protein>
    <submittedName>
        <fullName evidence="2">Uncharacterized protein</fullName>
    </submittedName>
</protein>
<feature type="region of interest" description="Disordered" evidence="1">
    <location>
        <begin position="1"/>
        <end position="57"/>
    </location>
</feature>
<keyword evidence="3" id="KW-1185">Reference proteome</keyword>
<gene>
    <name evidence="2" type="ORF">X798_00430</name>
</gene>
<organism evidence="2 3">
    <name type="scientific">Onchocerca flexuosa</name>
    <dbReference type="NCBI Taxonomy" id="387005"/>
    <lineage>
        <taxon>Eukaryota</taxon>
        <taxon>Metazoa</taxon>
        <taxon>Ecdysozoa</taxon>
        <taxon>Nematoda</taxon>
        <taxon>Chromadorea</taxon>
        <taxon>Rhabditida</taxon>
        <taxon>Spirurina</taxon>
        <taxon>Spiruromorpha</taxon>
        <taxon>Filarioidea</taxon>
        <taxon>Onchocercidae</taxon>
        <taxon>Onchocerca</taxon>
    </lineage>
</organism>
<dbReference type="EMBL" id="KZ269977">
    <property type="protein sequence ID" value="OZC12796.1"/>
    <property type="molecule type" value="Genomic_DNA"/>
</dbReference>
<evidence type="ECO:0000313" key="3">
    <source>
        <dbReference type="Proteomes" id="UP000242913"/>
    </source>
</evidence>
<dbReference type="AlphaFoldDB" id="A0A238C678"/>
<name>A0A238C678_9BILA</name>